<dbReference type="InterPro" id="IPR005550">
    <property type="entry name" value="Kinetochore_Ndc80"/>
</dbReference>
<evidence type="ECO:0000256" key="2">
    <source>
        <dbReference type="ARBA" id="ARBA00022454"/>
    </source>
</evidence>
<comment type="subcellular location">
    <subcellularLocation>
        <location evidence="10">Chromosome</location>
        <location evidence="10">Centromere</location>
        <location evidence="10">Kinetochore</location>
    </subcellularLocation>
    <subcellularLocation>
        <location evidence="10">Nucleus</location>
    </subcellularLocation>
</comment>
<sequence>MEFLNSRGRSYQRRTLLTPTTNDFKDIFNFIYQHLDPNYTLPPRFEEEIPKILKNLHCPLQITKSSFVTVGGDLKSYYGDFPWNDYCFHVRNPSRCAECITEVIISGTEAYIPHFLLT</sequence>
<comment type="caution">
    <text evidence="12">The sequence shown here is derived from an EMBL/GenBank/DDBJ whole genome shotgun (WGS) entry which is preliminary data.</text>
</comment>
<evidence type="ECO:0000313" key="13">
    <source>
        <dbReference type="Proteomes" id="UP000324222"/>
    </source>
</evidence>
<dbReference type="PANTHER" id="PTHR10643">
    <property type="entry name" value="KINETOCHORE PROTEIN NDC80"/>
    <property type="match status" value="1"/>
</dbReference>
<dbReference type="Proteomes" id="UP000324222">
    <property type="component" value="Unassembled WGS sequence"/>
</dbReference>
<comment type="subunit">
    <text evidence="10">Component of the NDC80 complex.</text>
</comment>
<evidence type="ECO:0000259" key="11">
    <source>
        <dbReference type="Pfam" id="PF03801"/>
    </source>
</evidence>
<keyword evidence="2 10" id="KW-0158">Chromosome</keyword>
<dbReference type="OrthoDB" id="6381906at2759"/>
<reference evidence="12 13" key="1">
    <citation type="submission" date="2019-05" db="EMBL/GenBank/DDBJ databases">
        <title>Another draft genome of Portunus trituberculatus and its Hox gene families provides insights of decapod evolution.</title>
        <authorList>
            <person name="Jeong J.-H."/>
            <person name="Song I."/>
            <person name="Kim S."/>
            <person name="Choi T."/>
            <person name="Kim D."/>
            <person name="Ryu S."/>
            <person name="Kim W."/>
        </authorList>
    </citation>
    <scope>NUCLEOTIDE SEQUENCE [LARGE SCALE GENOMIC DNA]</scope>
    <source>
        <tissue evidence="12">Muscle</tissue>
    </source>
</reference>
<dbReference type="Pfam" id="PF03801">
    <property type="entry name" value="Ndc80_HEC"/>
    <property type="match status" value="1"/>
</dbReference>
<feature type="domain" description="Kinetochore protein Ndc80 CH" evidence="11">
    <location>
        <begin position="3"/>
        <end position="73"/>
    </location>
</feature>
<evidence type="ECO:0000256" key="9">
    <source>
        <dbReference type="ARBA" id="ARBA00023328"/>
    </source>
</evidence>
<evidence type="ECO:0000256" key="4">
    <source>
        <dbReference type="ARBA" id="ARBA00022776"/>
    </source>
</evidence>
<evidence type="ECO:0000256" key="8">
    <source>
        <dbReference type="ARBA" id="ARBA00023306"/>
    </source>
</evidence>
<comment type="function">
    <text evidence="10">Acts as a component of the essential kinetochore-associated NDC80 complex, which is required for chromosome segregation and spindle checkpoint activity.</text>
</comment>
<dbReference type="AlphaFoldDB" id="A0A5B7F841"/>
<dbReference type="GO" id="GO:0031262">
    <property type="term" value="C:Ndc80 complex"/>
    <property type="evidence" value="ECO:0007669"/>
    <property type="project" value="UniProtKB-UniRule"/>
</dbReference>
<dbReference type="GO" id="GO:0005634">
    <property type="term" value="C:nucleus"/>
    <property type="evidence" value="ECO:0007669"/>
    <property type="project" value="UniProtKB-SubCell"/>
</dbReference>
<comment type="similarity">
    <text evidence="1 10">Belongs to the NDC80/HEC1 family.</text>
</comment>
<keyword evidence="4 10" id="KW-0498">Mitosis</keyword>
<accession>A0A5B7F841</accession>
<evidence type="ECO:0000256" key="5">
    <source>
        <dbReference type="ARBA" id="ARBA00022838"/>
    </source>
</evidence>
<name>A0A5B7F841_PORTR</name>
<keyword evidence="13" id="KW-1185">Reference proteome</keyword>
<organism evidence="12 13">
    <name type="scientific">Portunus trituberculatus</name>
    <name type="common">Swimming crab</name>
    <name type="synonym">Neptunus trituberculatus</name>
    <dbReference type="NCBI Taxonomy" id="210409"/>
    <lineage>
        <taxon>Eukaryota</taxon>
        <taxon>Metazoa</taxon>
        <taxon>Ecdysozoa</taxon>
        <taxon>Arthropoda</taxon>
        <taxon>Crustacea</taxon>
        <taxon>Multicrustacea</taxon>
        <taxon>Malacostraca</taxon>
        <taxon>Eumalacostraca</taxon>
        <taxon>Eucarida</taxon>
        <taxon>Decapoda</taxon>
        <taxon>Pleocyemata</taxon>
        <taxon>Brachyura</taxon>
        <taxon>Eubrachyura</taxon>
        <taxon>Portunoidea</taxon>
        <taxon>Portunidae</taxon>
        <taxon>Portuninae</taxon>
        <taxon>Portunus</taxon>
    </lineage>
</organism>
<protein>
    <recommendedName>
        <fullName evidence="10">Kinetochore protein NDC80</fullName>
    </recommendedName>
</protein>
<evidence type="ECO:0000256" key="3">
    <source>
        <dbReference type="ARBA" id="ARBA00022618"/>
    </source>
</evidence>
<dbReference type="InterPro" id="IPR038273">
    <property type="entry name" value="Ndc80_sf"/>
</dbReference>
<evidence type="ECO:0000313" key="12">
    <source>
        <dbReference type="EMBL" id="MPC41745.1"/>
    </source>
</evidence>
<evidence type="ECO:0000256" key="6">
    <source>
        <dbReference type="ARBA" id="ARBA00023054"/>
    </source>
</evidence>
<keyword evidence="5 10" id="KW-0995">Kinetochore</keyword>
<proteinExistence type="inferred from homology"/>
<keyword evidence="9 10" id="KW-0137">Centromere</keyword>
<dbReference type="PANTHER" id="PTHR10643:SF2">
    <property type="entry name" value="KINETOCHORE PROTEIN NDC80 HOMOLOG"/>
    <property type="match status" value="1"/>
</dbReference>
<evidence type="ECO:0000256" key="1">
    <source>
        <dbReference type="ARBA" id="ARBA00007050"/>
    </source>
</evidence>
<keyword evidence="8 10" id="KW-0131">Cell cycle</keyword>
<dbReference type="InterPro" id="IPR055260">
    <property type="entry name" value="Ndc80_CH"/>
</dbReference>
<dbReference type="Gene3D" id="1.10.418.30">
    <property type="entry name" value="Ncd80 complex, Ncd80 subunit"/>
    <property type="match status" value="1"/>
</dbReference>
<dbReference type="GO" id="GO:0051301">
    <property type="term" value="P:cell division"/>
    <property type="evidence" value="ECO:0007669"/>
    <property type="project" value="UniProtKB-UniRule"/>
</dbReference>
<gene>
    <name evidence="12" type="primary">ndc80</name>
    <name evidence="12" type="ORF">E2C01_035347</name>
</gene>
<evidence type="ECO:0000256" key="10">
    <source>
        <dbReference type="RuleBase" id="RU368072"/>
    </source>
</evidence>
<keyword evidence="7 10" id="KW-0539">Nucleus</keyword>
<dbReference type="EMBL" id="VSRR010005170">
    <property type="protein sequence ID" value="MPC41745.1"/>
    <property type="molecule type" value="Genomic_DNA"/>
</dbReference>
<keyword evidence="3 10" id="KW-0132">Cell division</keyword>
<evidence type="ECO:0000256" key="7">
    <source>
        <dbReference type="ARBA" id="ARBA00023242"/>
    </source>
</evidence>
<dbReference type="GO" id="GO:0051315">
    <property type="term" value="P:attachment of mitotic spindle microtubules to kinetochore"/>
    <property type="evidence" value="ECO:0007669"/>
    <property type="project" value="UniProtKB-UniRule"/>
</dbReference>
<keyword evidence="6" id="KW-0175">Coiled coil</keyword>